<feature type="transmembrane region" description="Helical" evidence="1">
    <location>
        <begin position="92"/>
        <end position="111"/>
    </location>
</feature>
<feature type="transmembrane region" description="Helical" evidence="1">
    <location>
        <begin position="131"/>
        <end position="152"/>
    </location>
</feature>
<dbReference type="OrthoDB" id="8820484at2"/>
<gene>
    <name evidence="3" type="ORF">FIB18_23300</name>
    <name evidence="2" type="ORF">GGQ79_004738</name>
</gene>
<accession>A0A5C5CBY7</accession>
<dbReference type="EMBL" id="VEWK01000023">
    <property type="protein sequence ID" value="TNV08792.1"/>
    <property type="molecule type" value="Genomic_DNA"/>
</dbReference>
<dbReference type="Proteomes" id="UP000313390">
    <property type="component" value="Unassembled WGS sequence"/>
</dbReference>
<keyword evidence="1" id="KW-0812">Transmembrane</keyword>
<evidence type="ECO:0000313" key="4">
    <source>
        <dbReference type="Proteomes" id="UP000313390"/>
    </source>
</evidence>
<dbReference type="EMBL" id="JACIEX010000021">
    <property type="protein sequence ID" value="MBB4096181.1"/>
    <property type="molecule type" value="Genomic_DNA"/>
</dbReference>
<name>A0A5C5CBY7_9HYPH</name>
<sequence length="218" mass="24040">MDLMNLLRSVEALLYEIVSWLVFYPLTLWRCIVSPVEMALYAEKELTDPPDQQFEDALSPPLFLFLTLLLAHGLQATFGTSQAELPGVLADIRSGLLFQAVIFSLFPLLFAIQRVKQTGQDITRSSLRPAFYGQCYMVVPFALSVEIALVVFQTSRITGAVVLLAATIWYLACLTRWSTNDGVSSTPKAFARALGTLVFGALGFMTIVVVVALAIVQR</sequence>
<evidence type="ECO:0000313" key="3">
    <source>
        <dbReference type="EMBL" id="TNV08792.1"/>
    </source>
</evidence>
<feature type="transmembrane region" description="Helical" evidence="1">
    <location>
        <begin position="12"/>
        <end position="42"/>
    </location>
</feature>
<protein>
    <submittedName>
        <fullName evidence="3">MFS transporter permease</fullName>
    </submittedName>
</protein>
<evidence type="ECO:0000313" key="5">
    <source>
        <dbReference type="Proteomes" id="UP000553980"/>
    </source>
</evidence>
<dbReference type="Proteomes" id="UP000553980">
    <property type="component" value="Unassembled WGS sequence"/>
</dbReference>
<keyword evidence="1" id="KW-1133">Transmembrane helix</keyword>
<comment type="caution">
    <text evidence="3">The sequence shown here is derived from an EMBL/GenBank/DDBJ whole genome shotgun (WGS) entry which is preliminary data.</text>
</comment>
<dbReference type="RefSeq" id="WP_125302467.1">
    <property type="nucleotide sequence ID" value="NZ_JACIEX010000021.1"/>
</dbReference>
<feature type="transmembrane region" description="Helical" evidence="1">
    <location>
        <begin position="159"/>
        <end position="177"/>
    </location>
</feature>
<reference evidence="3 4" key="1">
    <citation type="journal article" date="2011" name="Int. J. Syst. Evol. Microbiol.">
        <title>Ochrobactrum pecoris sp. nov., isolated from farm animals.</title>
        <authorList>
            <person name="Kampfer P."/>
            <person name="Huber B."/>
            <person name="Busse H.J."/>
            <person name="Scholz H.C."/>
            <person name="Tomaso H."/>
            <person name="Hotzel H."/>
            <person name="Melzer F."/>
        </authorList>
    </citation>
    <scope>NUCLEOTIDE SEQUENCE [LARGE SCALE GENOMIC DNA]</scope>
    <source>
        <strain evidence="3 4">08RB2639</strain>
    </source>
</reference>
<evidence type="ECO:0000313" key="2">
    <source>
        <dbReference type="EMBL" id="MBB4096181.1"/>
    </source>
</evidence>
<feature type="transmembrane region" description="Helical" evidence="1">
    <location>
        <begin position="62"/>
        <end position="80"/>
    </location>
</feature>
<proteinExistence type="predicted"/>
<feature type="transmembrane region" description="Helical" evidence="1">
    <location>
        <begin position="189"/>
        <end position="216"/>
    </location>
</feature>
<reference evidence="2 5" key="3">
    <citation type="submission" date="2020-08" db="EMBL/GenBank/DDBJ databases">
        <title>Genomic Encyclopedia of Type Strains, Phase IV (KMG-IV): sequencing the most valuable type-strain genomes for metagenomic binning, comparative biology and taxonomic classification.</title>
        <authorList>
            <person name="Goeker M."/>
        </authorList>
    </citation>
    <scope>NUCLEOTIDE SEQUENCE [LARGE SCALE GENOMIC DNA]</scope>
    <source>
        <strain evidence="2 5">DSM 23868</strain>
    </source>
</reference>
<reference evidence="3" key="2">
    <citation type="submission" date="2019-06" db="EMBL/GenBank/DDBJ databases">
        <authorList>
            <person name="Hu M."/>
        </authorList>
    </citation>
    <scope>NUCLEOTIDE SEQUENCE</scope>
    <source>
        <strain evidence="3">08RB2639</strain>
    </source>
</reference>
<dbReference type="AlphaFoldDB" id="A0A5C5CBY7"/>
<keyword evidence="5" id="KW-1185">Reference proteome</keyword>
<evidence type="ECO:0000256" key="1">
    <source>
        <dbReference type="SAM" id="Phobius"/>
    </source>
</evidence>
<organism evidence="3 4">
    <name type="scientific">Brucella pecoris</name>
    <dbReference type="NCBI Taxonomy" id="867683"/>
    <lineage>
        <taxon>Bacteria</taxon>
        <taxon>Pseudomonadati</taxon>
        <taxon>Pseudomonadota</taxon>
        <taxon>Alphaproteobacteria</taxon>
        <taxon>Hyphomicrobiales</taxon>
        <taxon>Brucellaceae</taxon>
        <taxon>Brucella/Ochrobactrum group</taxon>
        <taxon>Brucella</taxon>
    </lineage>
</organism>
<keyword evidence="1" id="KW-0472">Membrane</keyword>